<feature type="domain" description="HTH myb-type" evidence="9">
    <location>
        <begin position="72"/>
        <end position="123"/>
    </location>
</feature>
<dbReference type="InterPro" id="IPR053106">
    <property type="entry name" value="Plant_Male-Germline_Reg_TFs"/>
</dbReference>
<comment type="subcellular location">
    <subcellularLocation>
        <location evidence="1">Nucleus</location>
    </subcellularLocation>
</comment>
<dbReference type="AlphaFoldDB" id="A0A445AD49"/>
<sequence>MHGNKRKKERGDELVDYIRKGPWKKEEDEVLLNHVSKYGPRDWSSIRSKGLLHRTGKSCRLRWVNKLRPNLKNGCKFTAEEERVVIELQAQFGNKWAKIASYLSGRTDNDVKNFWSSRQKRLARILQASASTSTSKSHRNKPKLHHHLPTFQAPKLSSSSEGESSSKPHQPCSFSCNDNSEVIKMVALPDLIKPKLPNSEQEESALLESNKSSSMMEQIPFPQIPDELQTDLTPFSLGDQDFLTRIDDPNFADYFGPLGAYELGLAPQHTIGFPFFDPSEGSCRIGSTDIIGSSKNYDSIFDDLPVNMFDHMDPPSIPSKL</sequence>
<dbReference type="PANTHER" id="PTHR47996">
    <property type="entry name" value="TRANSCRIPTION FACTOR DUO1"/>
    <property type="match status" value="1"/>
</dbReference>
<feature type="region of interest" description="Disordered" evidence="7">
    <location>
        <begin position="128"/>
        <end position="173"/>
    </location>
</feature>
<dbReference type="Gene3D" id="1.10.10.60">
    <property type="entry name" value="Homeodomain-like"/>
    <property type="match status" value="2"/>
</dbReference>
<keyword evidence="5" id="KW-0804">Transcription</keyword>
<keyword evidence="11" id="KW-1185">Reference proteome</keyword>
<dbReference type="PROSITE" id="PS51294">
    <property type="entry name" value="HTH_MYB"/>
    <property type="match status" value="2"/>
</dbReference>
<dbReference type="CDD" id="cd00167">
    <property type="entry name" value="SANT"/>
    <property type="match status" value="2"/>
</dbReference>
<evidence type="ECO:0000256" key="4">
    <source>
        <dbReference type="ARBA" id="ARBA00023125"/>
    </source>
</evidence>
<evidence type="ECO:0000256" key="2">
    <source>
        <dbReference type="ARBA" id="ARBA00022737"/>
    </source>
</evidence>
<dbReference type="EMBL" id="SDMP01000012">
    <property type="protein sequence ID" value="RYR24444.1"/>
    <property type="molecule type" value="Genomic_DNA"/>
</dbReference>
<evidence type="ECO:0000259" key="9">
    <source>
        <dbReference type="PROSITE" id="PS51294"/>
    </source>
</evidence>
<dbReference type="FunFam" id="1.10.10.60:FF:000060">
    <property type="entry name" value="MYB transcription factor"/>
    <property type="match status" value="1"/>
</dbReference>
<keyword evidence="3" id="KW-0805">Transcription regulation</keyword>
<dbReference type="PANTHER" id="PTHR47996:SF3">
    <property type="entry name" value="TRANSCRIPTION FACTOR DUO1"/>
    <property type="match status" value="1"/>
</dbReference>
<dbReference type="PROSITE" id="PS50090">
    <property type="entry name" value="MYB_LIKE"/>
    <property type="match status" value="2"/>
</dbReference>
<dbReference type="Pfam" id="PF00249">
    <property type="entry name" value="Myb_DNA-binding"/>
    <property type="match status" value="2"/>
</dbReference>
<reference evidence="10 11" key="1">
    <citation type="submission" date="2019-01" db="EMBL/GenBank/DDBJ databases">
        <title>Sequencing of cultivated peanut Arachis hypogaea provides insights into genome evolution and oil improvement.</title>
        <authorList>
            <person name="Chen X."/>
        </authorList>
    </citation>
    <scope>NUCLEOTIDE SEQUENCE [LARGE SCALE GENOMIC DNA]</scope>
    <source>
        <strain evidence="11">cv. Fuhuasheng</strain>
        <tissue evidence="10">Leaves</tissue>
    </source>
</reference>
<evidence type="ECO:0008006" key="12">
    <source>
        <dbReference type="Google" id="ProtNLM"/>
    </source>
</evidence>
<evidence type="ECO:0000256" key="7">
    <source>
        <dbReference type="SAM" id="MobiDB-lite"/>
    </source>
</evidence>
<evidence type="ECO:0000256" key="1">
    <source>
        <dbReference type="ARBA" id="ARBA00004123"/>
    </source>
</evidence>
<feature type="compositionally biased region" description="Basic residues" evidence="7">
    <location>
        <begin position="136"/>
        <end position="148"/>
    </location>
</feature>
<dbReference type="Proteomes" id="UP000289738">
    <property type="component" value="Chromosome B02"/>
</dbReference>
<comment type="caution">
    <text evidence="10">The sequence shown here is derived from an EMBL/GenBank/DDBJ whole genome shotgun (WGS) entry which is preliminary data.</text>
</comment>
<dbReference type="SMR" id="A0A445AD49"/>
<keyword evidence="6" id="KW-0539">Nucleus</keyword>
<organism evidence="10 11">
    <name type="scientific">Arachis hypogaea</name>
    <name type="common">Peanut</name>
    <dbReference type="NCBI Taxonomy" id="3818"/>
    <lineage>
        <taxon>Eukaryota</taxon>
        <taxon>Viridiplantae</taxon>
        <taxon>Streptophyta</taxon>
        <taxon>Embryophyta</taxon>
        <taxon>Tracheophyta</taxon>
        <taxon>Spermatophyta</taxon>
        <taxon>Magnoliopsida</taxon>
        <taxon>eudicotyledons</taxon>
        <taxon>Gunneridae</taxon>
        <taxon>Pentapetalae</taxon>
        <taxon>rosids</taxon>
        <taxon>fabids</taxon>
        <taxon>Fabales</taxon>
        <taxon>Fabaceae</taxon>
        <taxon>Papilionoideae</taxon>
        <taxon>50 kb inversion clade</taxon>
        <taxon>dalbergioids sensu lato</taxon>
        <taxon>Dalbergieae</taxon>
        <taxon>Pterocarpus clade</taxon>
        <taxon>Arachis</taxon>
    </lineage>
</organism>
<evidence type="ECO:0000256" key="5">
    <source>
        <dbReference type="ARBA" id="ARBA00023163"/>
    </source>
</evidence>
<evidence type="ECO:0000256" key="6">
    <source>
        <dbReference type="ARBA" id="ARBA00023242"/>
    </source>
</evidence>
<evidence type="ECO:0000256" key="3">
    <source>
        <dbReference type="ARBA" id="ARBA00023015"/>
    </source>
</evidence>
<evidence type="ECO:0000313" key="11">
    <source>
        <dbReference type="Proteomes" id="UP000289738"/>
    </source>
</evidence>
<accession>A0A445AD49</accession>
<dbReference type="FunFam" id="1.10.10.60:FF:000351">
    <property type="entry name" value="Transcription factor GAMYB"/>
    <property type="match status" value="1"/>
</dbReference>
<proteinExistence type="predicted"/>
<dbReference type="Gramene" id="arahy.Tifrunner.gnm2.ann2.Ah12g076800.1">
    <property type="protein sequence ID" value="arahy.Tifrunner.gnm2.ann2.Ah12g076800.1-CDS"/>
    <property type="gene ID" value="arahy.Tifrunner.gnm2.ann2.Ah12g076800"/>
</dbReference>
<feature type="domain" description="Myb-like" evidence="8">
    <location>
        <begin position="76"/>
        <end position="119"/>
    </location>
</feature>
<evidence type="ECO:0000259" key="8">
    <source>
        <dbReference type="PROSITE" id="PS50090"/>
    </source>
</evidence>
<dbReference type="InterPro" id="IPR001005">
    <property type="entry name" value="SANT/Myb"/>
</dbReference>
<dbReference type="GO" id="GO:0003677">
    <property type="term" value="F:DNA binding"/>
    <property type="evidence" value="ECO:0007669"/>
    <property type="project" value="UniProtKB-KW"/>
</dbReference>
<dbReference type="InterPro" id="IPR017930">
    <property type="entry name" value="Myb_dom"/>
</dbReference>
<feature type="domain" description="HTH myb-type" evidence="9">
    <location>
        <begin position="18"/>
        <end position="71"/>
    </location>
</feature>
<dbReference type="STRING" id="3818.A0A445AD49"/>
<feature type="domain" description="Myb-like" evidence="8">
    <location>
        <begin position="15"/>
        <end position="67"/>
    </location>
</feature>
<protein>
    <recommendedName>
        <fullName evidence="12">Transcription factor</fullName>
    </recommendedName>
</protein>
<keyword evidence="2" id="KW-0677">Repeat</keyword>
<dbReference type="SMART" id="SM00717">
    <property type="entry name" value="SANT"/>
    <property type="match status" value="2"/>
</dbReference>
<keyword evidence="4" id="KW-0238">DNA-binding</keyword>
<dbReference type="GO" id="GO:0005634">
    <property type="term" value="C:nucleus"/>
    <property type="evidence" value="ECO:0007669"/>
    <property type="project" value="UniProtKB-SubCell"/>
</dbReference>
<dbReference type="InterPro" id="IPR009057">
    <property type="entry name" value="Homeodomain-like_sf"/>
</dbReference>
<gene>
    <name evidence="10" type="ORF">Ahy_B02g057944</name>
</gene>
<name>A0A445AD49_ARAHY</name>
<evidence type="ECO:0000313" key="10">
    <source>
        <dbReference type="EMBL" id="RYR24444.1"/>
    </source>
</evidence>
<dbReference type="SUPFAM" id="SSF46689">
    <property type="entry name" value="Homeodomain-like"/>
    <property type="match status" value="1"/>
</dbReference>